<dbReference type="EMBL" id="ADVL01000002">
    <property type="protein sequence ID" value="EFH13775.1"/>
    <property type="molecule type" value="Genomic_DNA"/>
</dbReference>
<dbReference type="Proteomes" id="UP000005324">
    <property type="component" value="Unassembled WGS sequence"/>
</dbReference>
<keyword evidence="3" id="KW-1185">Reference proteome</keyword>
<reference evidence="2 3" key="1">
    <citation type="submission" date="2010-04" db="EMBL/GenBank/DDBJ databases">
        <authorList>
            <person name="Qin X."/>
            <person name="Bachman B."/>
            <person name="Battles P."/>
            <person name="Bell A."/>
            <person name="Bess C."/>
            <person name="Bickham C."/>
            <person name="Chaboub L."/>
            <person name="Chen D."/>
            <person name="Coyle M."/>
            <person name="Deiros D.R."/>
            <person name="Dinh H."/>
            <person name="Forbes L."/>
            <person name="Fowler G."/>
            <person name="Francisco L."/>
            <person name="Fu Q."/>
            <person name="Gubbala S."/>
            <person name="Hale W."/>
            <person name="Han Y."/>
            <person name="Hemphill L."/>
            <person name="Highlander S.K."/>
            <person name="Hirani K."/>
            <person name="Hogues M."/>
            <person name="Jackson L."/>
            <person name="Jakkamsetti A."/>
            <person name="Javaid M."/>
            <person name="Jiang H."/>
            <person name="Korchina V."/>
            <person name="Kovar C."/>
            <person name="Lara F."/>
            <person name="Lee S."/>
            <person name="Mata R."/>
            <person name="Mathew T."/>
            <person name="Moen C."/>
            <person name="Morales K."/>
            <person name="Munidasa M."/>
            <person name="Nazareth L."/>
            <person name="Ngo R."/>
            <person name="Nguyen L."/>
            <person name="Okwuonu G."/>
            <person name="Ongeri F."/>
            <person name="Patil S."/>
            <person name="Petrosino J."/>
            <person name="Pham C."/>
            <person name="Pham P."/>
            <person name="Pu L.-L."/>
            <person name="Puazo M."/>
            <person name="Raj R."/>
            <person name="Reid J."/>
            <person name="Rouhana J."/>
            <person name="Saada N."/>
            <person name="Shang Y."/>
            <person name="Simmons D."/>
            <person name="Thornton R."/>
            <person name="Warren J."/>
            <person name="Weissenberger G."/>
            <person name="Zhang J."/>
            <person name="Zhang L."/>
            <person name="Zhou C."/>
            <person name="Zhu D."/>
            <person name="Muzny D."/>
            <person name="Worley K."/>
            <person name="Gibbs R."/>
        </authorList>
    </citation>
    <scope>NUCLEOTIDE SEQUENCE [LARGE SCALE GENOMIC DNA]</scope>
    <source>
        <strain evidence="2 3">ATCC 49957</strain>
    </source>
</reference>
<proteinExistence type="predicted"/>
<feature type="region of interest" description="Disordered" evidence="1">
    <location>
        <begin position="29"/>
        <end position="52"/>
    </location>
</feature>
<protein>
    <submittedName>
        <fullName evidence="2">Uncharacterized protein</fullName>
    </submittedName>
</protein>
<evidence type="ECO:0000313" key="3">
    <source>
        <dbReference type="Proteomes" id="UP000005324"/>
    </source>
</evidence>
<dbReference type="HOGENOM" id="CLU_3111336_0_0_5"/>
<feature type="non-terminal residue" evidence="2">
    <location>
        <position position="52"/>
    </location>
</feature>
<dbReference type="AlphaFoldDB" id="D5RFZ7"/>
<sequence length="52" mass="5195">MCRGQGEGICRRRRRATACRAGGDIHADAGDAAAAGTPWRGDAAGPGGGPCR</sequence>
<name>D5RFZ7_9PROT</name>
<gene>
    <name evidence="2" type="ORF">HMPREF0731_0006</name>
</gene>
<organism evidence="2 3">
    <name type="scientific">Pseudoroseomonas cervicalis ATCC 49957</name>
    <dbReference type="NCBI Taxonomy" id="525371"/>
    <lineage>
        <taxon>Bacteria</taxon>
        <taxon>Pseudomonadati</taxon>
        <taxon>Pseudomonadota</taxon>
        <taxon>Alphaproteobacteria</taxon>
        <taxon>Acetobacterales</taxon>
        <taxon>Roseomonadaceae</taxon>
        <taxon>Roseomonas</taxon>
    </lineage>
</organism>
<evidence type="ECO:0000313" key="2">
    <source>
        <dbReference type="EMBL" id="EFH13775.1"/>
    </source>
</evidence>
<evidence type="ECO:0000256" key="1">
    <source>
        <dbReference type="SAM" id="MobiDB-lite"/>
    </source>
</evidence>
<comment type="caution">
    <text evidence="2">The sequence shown here is derived from an EMBL/GenBank/DDBJ whole genome shotgun (WGS) entry which is preliminary data.</text>
</comment>
<accession>D5RFZ7</accession>